<accession>A0A3L8S7D2</accession>
<keyword evidence="3" id="KW-1185">Reference proteome</keyword>
<gene>
    <name evidence="2" type="ORF">DV515_00011125</name>
</gene>
<dbReference type="EMBL" id="QUSF01000045">
    <property type="protein sequence ID" value="RLV98101.1"/>
    <property type="molecule type" value="Genomic_DNA"/>
</dbReference>
<keyword evidence="1" id="KW-0732">Signal</keyword>
<feature type="signal peptide" evidence="1">
    <location>
        <begin position="1"/>
        <end position="18"/>
    </location>
</feature>
<evidence type="ECO:0000256" key="1">
    <source>
        <dbReference type="SAM" id="SignalP"/>
    </source>
</evidence>
<feature type="chain" id="PRO_5018217058" evidence="1">
    <location>
        <begin position="19"/>
        <end position="118"/>
    </location>
</feature>
<dbReference type="AlphaFoldDB" id="A0A3L8S7D2"/>
<protein>
    <submittedName>
        <fullName evidence="2">Uncharacterized protein</fullName>
    </submittedName>
</protein>
<sequence>MLWVNSFLALLWIQQAETSLLPAKLRRQGQCSAAGGELGFGLNLDLYKLLCHWLRVKALKGPLNISNKQVRMFQTVPDTSSYVKEGVPQSVTGCGQLELGEEGNAPGCSVCKEEKEAL</sequence>
<dbReference type="Proteomes" id="UP000276834">
    <property type="component" value="Unassembled WGS sequence"/>
</dbReference>
<evidence type="ECO:0000313" key="3">
    <source>
        <dbReference type="Proteomes" id="UP000276834"/>
    </source>
</evidence>
<reference evidence="2 3" key="1">
    <citation type="journal article" date="2018" name="Proc. R. Soc. B">
        <title>A non-coding region near Follistatin controls head colour polymorphism in the Gouldian finch.</title>
        <authorList>
            <person name="Toomey M.B."/>
            <person name="Marques C.I."/>
            <person name="Andrade P."/>
            <person name="Araujo P.M."/>
            <person name="Sabatino S."/>
            <person name="Gazda M.A."/>
            <person name="Afonso S."/>
            <person name="Lopes R.J."/>
            <person name="Corbo J.C."/>
            <person name="Carneiro M."/>
        </authorList>
    </citation>
    <scope>NUCLEOTIDE SEQUENCE [LARGE SCALE GENOMIC DNA]</scope>
    <source>
        <strain evidence="2">Red01</strain>
        <tissue evidence="2">Muscle</tissue>
    </source>
</reference>
<proteinExistence type="predicted"/>
<name>A0A3L8S7D2_CHLGU</name>
<comment type="caution">
    <text evidence="2">The sequence shown here is derived from an EMBL/GenBank/DDBJ whole genome shotgun (WGS) entry which is preliminary data.</text>
</comment>
<organism evidence="2 3">
    <name type="scientific">Chloebia gouldiae</name>
    <name type="common">Gouldian finch</name>
    <name type="synonym">Erythrura gouldiae</name>
    <dbReference type="NCBI Taxonomy" id="44316"/>
    <lineage>
        <taxon>Eukaryota</taxon>
        <taxon>Metazoa</taxon>
        <taxon>Chordata</taxon>
        <taxon>Craniata</taxon>
        <taxon>Vertebrata</taxon>
        <taxon>Euteleostomi</taxon>
        <taxon>Archelosauria</taxon>
        <taxon>Archosauria</taxon>
        <taxon>Dinosauria</taxon>
        <taxon>Saurischia</taxon>
        <taxon>Theropoda</taxon>
        <taxon>Coelurosauria</taxon>
        <taxon>Aves</taxon>
        <taxon>Neognathae</taxon>
        <taxon>Neoaves</taxon>
        <taxon>Telluraves</taxon>
        <taxon>Australaves</taxon>
        <taxon>Passeriformes</taxon>
        <taxon>Passeroidea</taxon>
        <taxon>Passeridae</taxon>
        <taxon>Chloebia</taxon>
    </lineage>
</organism>
<evidence type="ECO:0000313" key="2">
    <source>
        <dbReference type="EMBL" id="RLV98101.1"/>
    </source>
</evidence>